<keyword evidence="1" id="KW-0732">Signal</keyword>
<reference evidence="2" key="1">
    <citation type="submission" date="2023-03" db="EMBL/GenBank/DDBJ databases">
        <title>Massive genome expansion in bonnet fungi (Mycena s.s.) driven by repeated elements and novel gene families across ecological guilds.</title>
        <authorList>
            <consortium name="Lawrence Berkeley National Laboratory"/>
            <person name="Harder C.B."/>
            <person name="Miyauchi S."/>
            <person name="Viragh M."/>
            <person name="Kuo A."/>
            <person name="Thoen E."/>
            <person name="Andreopoulos B."/>
            <person name="Lu D."/>
            <person name="Skrede I."/>
            <person name="Drula E."/>
            <person name="Henrissat B."/>
            <person name="Morin E."/>
            <person name="Kohler A."/>
            <person name="Barry K."/>
            <person name="LaButti K."/>
            <person name="Morin E."/>
            <person name="Salamov A."/>
            <person name="Lipzen A."/>
            <person name="Mereny Z."/>
            <person name="Hegedus B."/>
            <person name="Baldrian P."/>
            <person name="Stursova M."/>
            <person name="Weitz H."/>
            <person name="Taylor A."/>
            <person name="Grigoriev I.V."/>
            <person name="Nagy L.G."/>
            <person name="Martin F."/>
            <person name="Kauserud H."/>
        </authorList>
    </citation>
    <scope>NUCLEOTIDE SEQUENCE</scope>
    <source>
        <strain evidence="2">CBHHK182m</strain>
    </source>
</reference>
<comment type="caution">
    <text evidence="2">The sequence shown here is derived from an EMBL/GenBank/DDBJ whole genome shotgun (WGS) entry which is preliminary data.</text>
</comment>
<dbReference type="Proteomes" id="UP001215598">
    <property type="component" value="Unassembled WGS sequence"/>
</dbReference>
<evidence type="ECO:0000313" key="2">
    <source>
        <dbReference type="EMBL" id="KAJ7748033.1"/>
    </source>
</evidence>
<proteinExistence type="predicted"/>
<keyword evidence="3" id="KW-1185">Reference proteome</keyword>
<organism evidence="2 3">
    <name type="scientific">Mycena metata</name>
    <dbReference type="NCBI Taxonomy" id="1033252"/>
    <lineage>
        <taxon>Eukaryota</taxon>
        <taxon>Fungi</taxon>
        <taxon>Dikarya</taxon>
        <taxon>Basidiomycota</taxon>
        <taxon>Agaricomycotina</taxon>
        <taxon>Agaricomycetes</taxon>
        <taxon>Agaricomycetidae</taxon>
        <taxon>Agaricales</taxon>
        <taxon>Marasmiineae</taxon>
        <taxon>Mycenaceae</taxon>
        <taxon>Mycena</taxon>
    </lineage>
</organism>
<dbReference type="EMBL" id="JARKIB010000074">
    <property type="protein sequence ID" value="KAJ7748033.1"/>
    <property type="molecule type" value="Genomic_DNA"/>
</dbReference>
<gene>
    <name evidence="2" type="ORF">B0H16DRAFT_1553631</name>
</gene>
<protein>
    <recommendedName>
        <fullName evidence="4">Secreted protein</fullName>
    </recommendedName>
</protein>
<evidence type="ECO:0000256" key="1">
    <source>
        <dbReference type="SAM" id="SignalP"/>
    </source>
</evidence>
<evidence type="ECO:0008006" key="4">
    <source>
        <dbReference type="Google" id="ProtNLM"/>
    </source>
</evidence>
<accession>A0AAD7ISG2</accession>
<sequence>MARQMFSVPVASILLNCGWASGELMSGDEGFGARDVNCCSPGCRARKLRSAVGSTPDRDMLSISRDGNVRFQRTAVSCSSETGESVRSSLLI</sequence>
<dbReference type="AlphaFoldDB" id="A0AAD7ISG2"/>
<feature type="signal peptide" evidence="1">
    <location>
        <begin position="1"/>
        <end position="20"/>
    </location>
</feature>
<feature type="chain" id="PRO_5041934399" description="Secreted protein" evidence="1">
    <location>
        <begin position="21"/>
        <end position="92"/>
    </location>
</feature>
<name>A0AAD7ISG2_9AGAR</name>
<evidence type="ECO:0000313" key="3">
    <source>
        <dbReference type="Proteomes" id="UP001215598"/>
    </source>
</evidence>